<dbReference type="GO" id="GO:0035336">
    <property type="term" value="P:long-chain fatty-acyl-CoA metabolic process"/>
    <property type="evidence" value="ECO:0007669"/>
    <property type="project" value="TreeGrafter"/>
</dbReference>
<dbReference type="GO" id="GO:0005777">
    <property type="term" value="C:peroxisome"/>
    <property type="evidence" value="ECO:0007669"/>
    <property type="project" value="TreeGrafter"/>
</dbReference>
<dbReference type="InterPro" id="IPR036291">
    <property type="entry name" value="NAD(P)-bd_dom_sf"/>
</dbReference>
<accession>A0AAW1DHH3</accession>
<evidence type="ECO:0000259" key="12">
    <source>
        <dbReference type="Pfam" id="PF07993"/>
    </source>
</evidence>
<dbReference type="GO" id="GO:0016020">
    <property type="term" value="C:membrane"/>
    <property type="evidence" value="ECO:0007669"/>
    <property type="project" value="UniProtKB-SubCell"/>
</dbReference>
<dbReference type="Proteomes" id="UP001461498">
    <property type="component" value="Unassembled WGS sequence"/>
</dbReference>
<evidence type="ECO:0000256" key="4">
    <source>
        <dbReference type="ARBA" id="ARBA00022692"/>
    </source>
</evidence>
<evidence type="ECO:0000256" key="7">
    <source>
        <dbReference type="ARBA" id="ARBA00023098"/>
    </source>
</evidence>
<dbReference type="GO" id="GO:0080019">
    <property type="term" value="F:alcohol-forming very long-chain fatty acyl-CoA reductase activity"/>
    <property type="evidence" value="ECO:0007669"/>
    <property type="project" value="InterPro"/>
</dbReference>
<name>A0AAW1DHH3_9HEMI</name>
<feature type="transmembrane region" description="Helical" evidence="10">
    <location>
        <begin position="464"/>
        <end position="484"/>
    </location>
</feature>
<keyword evidence="14" id="KW-1185">Reference proteome</keyword>
<evidence type="ECO:0000256" key="10">
    <source>
        <dbReference type="RuleBase" id="RU363097"/>
    </source>
</evidence>
<dbReference type="SUPFAM" id="SSF51735">
    <property type="entry name" value="NAD(P)-binding Rossmann-fold domains"/>
    <property type="match status" value="1"/>
</dbReference>
<dbReference type="EC" id="1.2.1.84" evidence="10"/>
<dbReference type="AlphaFoldDB" id="A0AAW1DHH3"/>
<evidence type="ECO:0000259" key="11">
    <source>
        <dbReference type="Pfam" id="PF03015"/>
    </source>
</evidence>
<dbReference type="CDD" id="cd09071">
    <property type="entry name" value="FAR_C"/>
    <property type="match status" value="1"/>
</dbReference>
<dbReference type="EMBL" id="JAPXFL010000004">
    <property type="protein sequence ID" value="KAK9507894.1"/>
    <property type="molecule type" value="Genomic_DNA"/>
</dbReference>
<dbReference type="InterPro" id="IPR013120">
    <property type="entry name" value="FAR_NAD-bd"/>
</dbReference>
<feature type="transmembrane region" description="Helical" evidence="10">
    <location>
        <begin position="349"/>
        <end position="373"/>
    </location>
</feature>
<dbReference type="Pfam" id="PF03015">
    <property type="entry name" value="Sterile"/>
    <property type="match status" value="1"/>
</dbReference>
<dbReference type="PANTHER" id="PTHR11011:SF45">
    <property type="entry name" value="FATTY ACYL-COA REDUCTASE CG8306-RELATED"/>
    <property type="match status" value="1"/>
</dbReference>
<dbReference type="InterPro" id="IPR033640">
    <property type="entry name" value="FAR_C"/>
</dbReference>
<evidence type="ECO:0000256" key="3">
    <source>
        <dbReference type="ARBA" id="ARBA00022516"/>
    </source>
</evidence>
<keyword evidence="10" id="KW-0560">Oxidoreductase</keyword>
<dbReference type="GO" id="GO:0102965">
    <property type="term" value="F:alcohol-forming long-chain fatty acyl-CoA reductase activity"/>
    <property type="evidence" value="ECO:0007669"/>
    <property type="project" value="UniProtKB-EC"/>
</dbReference>
<reference evidence="13 14" key="1">
    <citation type="submission" date="2022-12" db="EMBL/GenBank/DDBJ databases">
        <title>Chromosome-level genome assembly of true bugs.</title>
        <authorList>
            <person name="Ma L."/>
            <person name="Li H."/>
        </authorList>
    </citation>
    <scope>NUCLEOTIDE SEQUENCE [LARGE SCALE GENOMIC DNA]</scope>
    <source>
        <strain evidence="13">Lab_2022b</strain>
    </source>
</reference>
<sequence length="509" mass="57443">MAEADVKNFYTGKSIFITGGTGFVGIALVEKLLRCTDVNKVYLLIRPKKGKDVEARLEEYIKNPIFSVLREEKGSDVFNKLSGVSGDVGEANLGLSDSDRQTLIDNVNIVFHSAATLDFEADLRTTVQINLQGTRRIIELCKNIKNLKALLHVSSAYVNSHMLKADEQIYPVPESADKVIELVESTSDSELNEKTPKILGKYINTYTFTKALAEQELAATISLFPSCIVRPSMIVGAWKEPIPGWTISKNGPQGFLMGASKGVVRRLPVDPSLVCDYIPVDIVVNSMIVGAWKAASSRPSETLIYHITSSTYKPFRWNLVTSSMHELLHKYPLKGAVWYPTLKLLPSLLWFKISAILFHWLPAIILDFVTMICGGRPMLKKLHTNINKSLDRLEPFIFTEWFFSNKKTMELYHSLSQPDKDSFTLDIAPLIWSEFFDNLAKGVRQFLHNEKPSSIEYAKKKDKMLLVLNLIVQFLFIFSIWFISSVITGKSLWDCFIVLPITITLYSLL</sequence>
<comment type="subcellular location">
    <subcellularLocation>
        <location evidence="1">Membrane</location>
        <topology evidence="1">Multi-pass membrane protein</topology>
    </subcellularLocation>
</comment>
<dbReference type="CDD" id="cd05236">
    <property type="entry name" value="FAR-N_SDR_e"/>
    <property type="match status" value="1"/>
</dbReference>
<evidence type="ECO:0000256" key="6">
    <source>
        <dbReference type="ARBA" id="ARBA00022989"/>
    </source>
</evidence>
<dbReference type="InterPro" id="IPR026055">
    <property type="entry name" value="FAR"/>
</dbReference>
<evidence type="ECO:0000256" key="8">
    <source>
        <dbReference type="ARBA" id="ARBA00023136"/>
    </source>
</evidence>
<feature type="domain" description="Thioester reductase (TE)" evidence="12">
    <location>
        <begin position="17"/>
        <end position="287"/>
    </location>
</feature>
<comment type="catalytic activity">
    <reaction evidence="9 10">
        <text>a long-chain fatty acyl-CoA + 2 NADPH + 2 H(+) = a long-chain primary fatty alcohol + 2 NADP(+) + CoA</text>
        <dbReference type="Rhea" id="RHEA:52716"/>
        <dbReference type="ChEBI" id="CHEBI:15378"/>
        <dbReference type="ChEBI" id="CHEBI:57287"/>
        <dbReference type="ChEBI" id="CHEBI:57783"/>
        <dbReference type="ChEBI" id="CHEBI:58349"/>
        <dbReference type="ChEBI" id="CHEBI:77396"/>
        <dbReference type="ChEBI" id="CHEBI:83139"/>
        <dbReference type="EC" id="1.2.1.84"/>
    </reaction>
</comment>
<keyword evidence="7 10" id="KW-0443">Lipid metabolism</keyword>
<dbReference type="Pfam" id="PF07993">
    <property type="entry name" value="NAD_binding_4"/>
    <property type="match status" value="1"/>
</dbReference>
<keyword evidence="6 10" id="KW-1133">Transmembrane helix</keyword>
<keyword evidence="5 10" id="KW-0521">NADP</keyword>
<comment type="function">
    <text evidence="10">Catalyzes the reduction of fatty acyl-CoA to fatty alcohols.</text>
</comment>
<dbReference type="FunFam" id="3.40.50.720:FF:000143">
    <property type="entry name" value="Fatty acyl-CoA reductase"/>
    <property type="match status" value="1"/>
</dbReference>
<keyword evidence="3 10" id="KW-0444">Lipid biosynthesis</keyword>
<evidence type="ECO:0000256" key="1">
    <source>
        <dbReference type="ARBA" id="ARBA00004141"/>
    </source>
</evidence>
<feature type="domain" description="Fatty acyl-CoA reductase C-terminal" evidence="11">
    <location>
        <begin position="358"/>
        <end position="450"/>
    </location>
</feature>
<dbReference type="Gene3D" id="3.40.50.720">
    <property type="entry name" value="NAD(P)-binding Rossmann-like Domain"/>
    <property type="match status" value="1"/>
</dbReference>
<evidence type="ECO:0000313" key="14">
    <source>
        <dbReference type="Proteomes" id="UP001461498"/>
    </source>
</evidence>
<organism evidence="13 14">
    <name type="scientific">Rhynocoris fuscipes</name>
    <dbReference type="NCBI Taxonomy" id="488301"/>
    <lineage>
        <taxon>Eukaryota</taxon>
        <taxon>Metazoa</taxon>
        <taxon>Ecdysozoa</taxon>
        <taxon>Arthropoda</taxon>
        <taxon>Hexapoda</taxon>
        <taxon>Insecta</taxon>
        <taxon>Pterygota</taxon>
        <taxon>Neoptera</taxon>
        <taxon>Paraneoptera</taxon>
        <taxon>Hemiptera</taxon>
        <taxon>Heteroptera</taxon>
        <taxon>Panheteroptera</taxon>
        <taxon>Cimicomorpha</taxon>
        <taxon>Reduviidae</taxon>
        <taxon>Harpactorinae</taxon>
        <taxon>Harpactorini</taxon>
        <taxon>Rhynocoris</taxon>
    </lineage>
</organism>
<gene>
    <name evidence="13" type="ORF">O3M35_007658</name>
</gene>
<keyword evidence="4 10" id="KW-0812">Transmembrane</keyword>
<evidence type="ECO:0000256" key="2">
    <source>
        <dbReference type="ARBA" id="ARBA00005928"/>
    </source>
</evidence>
<evidence type="ECO:0000256" key="5">
    <source>
        <dbReference type="ARBA" id="ARBA00022857"/>
    </source>
</evidence>
<dbReference type="PANTHER" id="PTHR11011">
    <property type="entry name" value="MALE STERILITY PROTEIN 2-RELATED"/>
    <property type="match status" value="1"/>
</dbReference>
<proteinExistence type="inferred from homology"/>
<comment type="caution">
    <text evidence="13">The sequence shown here is derived from an EMBL/GenBank/DDBJ whole genome shotgun (WGS) entry which is preliminary data.</text>
</comment>
<comment type="similarity">
    <text evidence="2 10">Belongs to the fatty acyl-CoA reductase family.</text>
</comment>
<evidence type="ECO:0000256" key="9">
    <source>
        <dbReference type="ARBA" id="ARBA00052530"/>
    </source>
</evidence>
<keyword evidence="8 10" id="KW-0472">Membrane</keyword>
<evidence type="ECO:0000313" key="13">
    <source>
        <dbReference type="EMBL" id="KAK9507894.1"/>
    </source>
</evidence>
<protein>
    <recommendedName>
        <fullName evidence="10">Fatty acyl-CoA reductase</fullName>
        <ecNumber evidence="10">1.2.1.84</ecNumber>
    </recommendedName>
</protein>